<evidence type="ECO:0000256" key="3">
    <source>
        <dbReference type="ARBA" id="ARBA00022723"/>
    </source>
</evidence>
<accession>A0ABX7P552</accession>
<dbReference type="GO" id="GO:0004601">
    <property type="term" value="F:peroxidase activity"/>
    <property type="evidence" value="ECO:0007669"/>
    <property type="project" value="UniProtKB-KW"/>
</dbReference>
<dbReference type="PROSITE" id="PS51404">
    <property type="entry name" value="DYP_PEROXIDASE"/>
    <property type="match status" value="1"/>
</dbReference>
<dbReference type="PANTHER" id="PTHR30521">
    <property type="entry name" value="DEFERROCHELATASE/PEROXIDASE"/>
    <property type="match status" value="1"/>
</dbReference>
<keyword evidence="2 6" id="KW-0575">Peroxidase</keyword>
<evidence type="ECO:0000313" key="6">
    <source>
        <dbReference type="EMBL" id="QSQ25604.1"/>
    </source>
</evidence>
<reference evidence="6 7" key="1">
    <citation type="submission" date="2021-02" db="EMBL/GenBank/DDBJ databases">
        <title>De Novo genome assembly of isolated myxobacteria.</title>
        <authorList>
            <person name="Stevens D.C."/>
        </authorList>
    </citation>
    <scope>NUCLEOTIDE SEQUENCE [LARGE SCALE GENOMIC DNA]</scope>
    <source>
        <strain evidence="7">SCPEA02</strain>
    </source>
</reference>
<dbReference type="InterPro" id="IPR006314">
    <property type="entry name" value="Dyp_peroxidase"/>
</dbReference>
<keyword evidence="3" id="KW-0479">Metal-binding</keyword>
<dbReference type="InterPro" id="IPR011008">
    <property type="entry name" value="Dimeric_a/b-barrel"/>
</dbReference>
<name>A0ABX7P552_9BACT</name>
<dbReference type="SUPFAM" id="SSF54909">
    <property type="entry name" value="Dimeric alpha+beta barrel"/>
    <property type="match status" value="1"/>
</dbReference>
<dbReference type="Proteomes" id="UP000662747">
    <property type="component" value="Chromosome"/>
</dbReference>
<evidence type="ECO:0000256" key="5">
    <source>
        <dbReference type="ARBA" id="ARBA00023004"/>
    </source>
</evidence>
<proteinExistence type="predicted"/>
<dbReference type="EMBL" id="CP071090">
    <property type="protein sequence ID" value="QSQ25604.1"/>
    <property type="molecule type" value="Genomic_DNA"/>
</dbReference>
<gene>
    <name evidence="6" type="ORF">JY651_12010</name>
</gene>
<protein>
    <submittedName>
        <fullName evidence="6">Peroxidase</fullName>
    </submittedName>
</protein>
<evidence type="ECO:0000313" key="7">
    <source>
        <dbReference type="Proteomes" id="UP000662747"/>
    </source>
</evidence>
<evidence type="ECO:0000256" key="4">
    <source>
        <dbReference type="ARBA" id="ARBA00023002"/>
    </source>
</evidence>
<evidence type="ECO:0000256" key="2">
    <source>
        <dbReference type="ARBA" id="ARBA00022559"/>
    </source>
</evidence>
<comment type="cofactor">
    <cofactor evidence="1">
        <name>heme b</name>
        <dbReference type="ChEBI" id="CHEBI:60344"/>
    </cofactor>
</comment>
<keyword evidence="5" id="KW-0408">Iron</keyword>
<evidence type="ECO:0000256" key="1">
    <source>
        <dbReference type="ARBA" id="ARBA00001970"/>
    </source>
</evidence>
<sequence length="493" mass="56222">MDLEDIQALLLHGYRDMRELTLLFLRVEDAARCRQWLGELARDGITSADPRGHHHRTREHGKEYSRVNLALTPQGLAALGLPEEVLATLPFELREGMAHRAREHLRDVEANDPDRWELGGTRNESDLHVLLLLYASNEERMKRLLHDHRMLATQQGLREIFVQQGHREQRPEDPPGYFRDHFGFLDGLSQPRIEGFNEPDGHPRDYDRPVKSGEFILGHANEYADYPLSPCVPAELDVANELRDSPAHAGWKDLGHNGSYLVVRKLEQDVREFERFLERNADLAPQGTPEHRREWLAAKLVGRWRNGSPLAPAKRCPLHRLLPFLFREKAKPPPVSRTGPKDVDNSFLYARDDPHGYGCPVTAHARRCNPRDSLPPSRQTSMDVTRRHRLLRRGFSYEDTSGKGLLFLALNTSLGRQFEFIQRSWVHYDQLRGVEGAEDPLSGDGGGRLIIPRQPVRECVADLQRFVTTRGGGYFFMPSLKALRFLAALGAAT</sequence>
<keyword evidence="7" id="KW-1185">Reference proteome</keyword>
<dbReference type="RefSeq" id="WP_206727159.1">
    <property type="nucleotide sequence ID" value="NZ_CP071090.1"/>
</dbReference>
<organism evidence="6 7">
    <name type="scientific">Pyxidicoccus parkwayensis</name>
    <dbReference type="NCBI Taxonomy" id="2813578"/>
    <lineage>
        <taxon>Bacteria</taxon>
        <taxon>Pseudomonadati</taxon>
        <taxon>Myxococcota</taxon>
        <taxon>Myxococcia</taxon>
        <taxon>Myxococcales</taxon>
        <taxon>Cystobacterineae</taxon>
        <taxon>Myxococcaceae</taxon>
        <taxon>Pyxidicoccus</taxon>
    </lineage>
</organism>
<keyword evidence="4" id="KW-0560">Oxidoreductase</keyword>
<dbReference type="PANTHER" id="PTHR30521:SF5">
    <property type="entry name" value="BLR4509 PROTEIN"/>
    <property type="match status" value="1"/>
</dbReference>